<dbReference type="InterPro" id="IPR015425">
    <property type="entry name" value="FH2_Formin"/>
</dbReference>
<sequence length="1398" mass="154412">MALFRKFFYKKPPEGLVEISERVYVFDCCLTTDMLEEEEYRVYVGRIMSQLREQFPGASFMVFNFRDGESTSLMESVLSEHDMTTIMDYPRHYEGCPLLTMETVHHFLKSSENWLLLSQQNILLAHCERGGWPVLAFMLASLLLYRKQFSGEEKTLEMMYKYAPRELLQLMSPLNPLPSQLRFLRYVSSRSVGSQWPPLDRAVTLDCINLKLVPDFDGEGGCRPIFRIYGQDPFMASDRTSKVLFSMPKRSKDVKHYKQVADCEVVKIDINCHILGDVVLECITLDSDHEREEMMFRVVFNTAFLRSNALLLNRDDVDVLWNTTDRFPKGFRAEVIFSEIGAGNNHVSVDLPDMEENDGLPMEAFAKVQEIFSDGEWLDPNSDVAVTVFNQITAANILQESLDSGSPRSPDSRSLIESALEKVREKTKLMISENVAVSPDAFSPVWKERDTDSCHRSYADPNSLIKKVDEPHGLRVSVQRQAHSKIISPRLTSPVLNRCPTQASSPASVSRFHSSPSSLGITSILHDHGPGKGEEATSSSSPSITFQPALHPLILKASPSNGSPPGETVVKPPTLPLLKPLKILSPPPPPPPPPRRPASSSLRSTATQGPPPPPPPPPQRSAQPSFPSPPPPPPPKKVATTSNAPPPPPPPLRSKPLSGAAAAPPVPPPPAPSALSRSQNGGCNGNVPPVPGPPLGLKGRGMLQTNLKGQGQTRKANLKPYHWLKLTRALQGSLWAEAQQTPDEAATAPEFDISELEKLFSAAIPTSDNETKGGKSGRRGRPKVQKVQLIELRRAYNCEIMLSKVKIPLPDLMSSVLALDESVIDVDQVDNLIKFCPTKEEAELLKGYTGNKENLGRCEQFFLELLKVPRVETKLRVFSYKIQFHSQVTDLRRGLNTIHQAANEARSAKLKRIMQTILSLGNALNHGTARGSAIGFRLDSLLKLTDTRSRNSKMTLMHYLCKVLAEKLPELLDFPKDLVSLEAATKIQLKYLAEEMQAIRKGLEKVVQEFTTSETDGPVSKHFRMNLKEFLSLAEGEVRSLASLYSTVGGSADALALYFGEDPARVPFEQVVSTLQNFVRIFVRSHEENCKQVEFEKRRVQKETENDKLKKEDMKIQLCDMMEIVLDRLVAVEFFPGLMQKILDGKIVIITGGASGIGAEAARLFTDQGAKVVIVDIQEELGRNVAVSIGKEKASFYRCDITEETQVENAVKFTVEKHGKVDVLFSNAGILDPRGSILDLDLDRFDRIMAVNVRGAAAFIKHAARVMVEKGTRGSIVCTTSVSSEIGGGRRHGYTASKHGLLGVIRTACGELGKYGIRVNGVAPYALATPLTSHDEETARQVEEEFAAKGVLKGVVLNARHVAQVALFLASDESVYVSGQNLAVDGGYSMCRSVNVQI</sequence>
<evidence type="ECO:0000256" key="6">
    <source>
        <dbReference type="RuleBase" id="RU361260"/>
    </source>
</evidence>
<dbReference type="Pfam" id="PF13561">
    <property type="entry name" value="adh_short_C2"/>
    <property type="match status" value="1"/>
</dbReference>
<dbReference type="PANTHER" id="PTHR45733">
    <property type="entry name" value="FORMIN-J"/>
    <property type="match status" value="1"/>
</dbReference>
<organism evidence="11 12">
    <name type="scientific">Brassica napus</name>
    <name type="common">Rape</name>
    <dbReference type="NCBI Taxonomy" id="3708"/>
    <lineage>
        <taxon>Eukaryota</taxon>
        <taxon>Viridiplantae</taxon>
        <taxon>Streptophyta</taxon>
        <taxon>Embryophyta</taxon>
        <taxon>Tracheophyta</taxon>
        <taxon>Spermatophyta</taxon>
        <taxon>Magnoliopsida</taxon>
        <taxon>eudicotyledons</taxon>
        <taxon>Gunneridae</taxon>
        <taxon>Pentapetalae</taxon>
        <taxon>rosids</taxon>
        <taxon>malvids</taxon>
        <taxon>Brassicales</taxon>
        <taxon>Brassicaceae</taxon>
        <taxon>Brassiceae</taxon>
        <taxon>Brassica</taxon>
    </lineage>
</organism>
<dbReference type="PANTHER" id="PTHR45733:SF8">
    <property type="entry name" value="FORMIN-J"/>
    <property type="match status" value="1"/>
</dbReference>
<dbReference type="Pfam" id="PF10409">
    <property type="entry name" value="PTEN_C2"/>
    <property type="match status" value="1"/>
</dbReference>
<feature type="compositionally biased region" description="Polar residues" evidence="8">
    <location>
        <begin position="497"/>
        <end position="521"/>
    </location>
</feature>
<keyword evidence="7" id="KW-0175">Coiled coil</keyword>
<dbReference type="EMBL" id="JAGKQM010000018">
    <property type="protein sequence ID" value="KAH0865691.1"/>
    <property type="molecule type" value="Genomic_DNA"/>
</dbReference>
<keyword evidence="12" id="KW-1185">Reference proteome</keyword>
<feature type="compositionally biased region" description="Pro residues" evidence="8">
    <location>
        <begin position="585"/>
        <end position="596"/>
    </location>
</feature>
<keyword evidence="5" id="KW-0904">Protein phosphatase</keyword>
<evidence type="ECO:0000256" key="4">
    <source>
        <dbReference type="ARBA" id="ARBA00022640"/>
    </source>
</evidence>
<dbReference type="PROSITE" id="PS51444">
    <property type="entry name" value="FH2"/>
    <property type="match status" value="1"/>
</dbReference>
<gene>
    <name evidence="11" type="ORF">HID58_082902</name>
</gene>
<evidence type="ECO:0000256" key="8">
    <source>
        <dbReference type="SAM" id="MobiDB-lite"/>
    </source>
</evidence>
<accession>A0ABQ7YER4</accession>
<dbReference type="PROSITE" id="PS00061">
    <property type="entry name" value="ADH_SHORT"/>
    <property type="match status" value="1"/>
</dbReference>
<keyword evidence="4" id="KW-0934">Plastid</keyword>
<evidence type="ECO:0000256" key="3">
    <source>
        <dbReference type="ARBA" id="ARBA00022528"/>
    </source>
</evidence>
<dbReference type="PROSITE" id="PS51182">
    <property type="entry name" value="C2_TENSIN"/>
    <property type="match status" value="1"/>
</dbReference>
<feature type="compositionally biased region" description="Pro residues" evidence="8">
    <location>
        <begin position="644"/>
        <end position="653"/>
    </location>
</feature>
<feature type="coiled-coil region" evidence="7">
    <location>
        <begin position="1083"/>
        <end position="1112"/>
    </location>
</feature>
<evidence type="ECO:0000256" key="2">
    <source>
        <dbReference type="ARBA" id="ARBA00006468"/>
    </source>
</evidence>
<evidence type="ECO:0000256" key="7">
    <source>
        <dbReference type="SAM" id="Coils"/>
    </source>
</evidence>
<proteinExistence type="inferred from homology"/>
<dbReference type="Gene3D" id="3.40.50.720">
    <property type="entry name" value="NAD(P)-binding Rossmann-like Domain"/>
    <property type="match status" value="1"/>
</dbReference>
<dbReference type="SMART" id="SM01326">
    <property type="entry name" value="PTEN_C2"/>
    <property type="match status" value="1"/>
</dbReference>
<feature type="compositionally biased region" description="Pro residues" evidence="8">
    <location>
        <begin position="609"/>
        <end position="619"/>
    </location>
</feature>
<dbReference type="InterPro" id="IPR042201">
    <property type="entry name" value="FH2_Formin_sf"/>
</dbReference>
<dbReference type="InterPro" id="IPR035892">
    <property type="entry name" value="C2_domain_sf"/>
</dbReference>
<dbReference type="Pfam" id="PF02181">
    <property type="entry name" value="FH2"/>
    <property type="match status" value="1"/>
</dbReference>
<feature type="compositionally biased region" description="Polar residues" evidence="8">
    <location>
        <begin position="536"/>
        <end position="545"/>
    </location>
</feature>
<evidence type="ECO:0000259" key="9">
    <source>
        <dbReference type="PROSITE" id="PS51182"/>
    </source>
</evidence>
<dbReference type="InterPro" id="IPR014020">
    <property type="entry name" value="Tensin_C2-dom"/>
</dbReference>
<dbReference type="SUPFAM" id="SSF52799">
    <property type="entry name" value="(Phosphotyrosine protein) phosphatases II"/>
    <property type="match status" value="1"/>
</dbReference>
<feature type="domain" description="C2 tensin-type" evidence="9">
    <location>
        <begin position="200"/>
        <end position="340"/>
    </location>
</feature>
<comment type="caution">
    <text evidence="11">The sequence shown here is derived from an EMBL/GenBank/DDBJ whole genome shotgun (WGS) entry which is preliminary data.</text>
</comment>
<comment type="similarity">
    <text evidence="2">Belongs to the formin-like family. Class-II subfamily.</text>
</comment>
<protein>
    <recommendedName>
        <fullName evidence="6">Formin-like protein</fullName>
    </recommendedName>
</protein>
<feature type="compositionally biased region" description="Pro residues" evidence="8">
    <location>
        <begin position="626"/>
        <end position="636"/>
    </location>
</feature>
<evidence type="ECO:0000313" key="12">
    <source>
        <dbReference type="Proteomes" id="UP000824890"/>
    </source>
</evidence>
<dbReference type="InterPro" id="IPR051144">
    <property type="entry name" value="Formin_homology_domain"/>
</dbReference>
<feature type="domain" description="FH2" evidence="10">
    <location>
        <begin position="708"/>
        <end position="1108"/>
    </location>
</feature>
<dbReference type="InterPro" id="IPR020904">
    <property type="entry name" value="Sc_DH/Rdtase_CS"/>
</dbReference>
<evidence type="ECO:0000256" key="5">
    <source>
        <dbReference type="ARBA" id="ARBA00022912"/>
    </source>
</evidence>
<dbReference type="InterPro" id="IPR029021">
    <property type="entry name" value="Prot-tyrosine_phosphatase-like"/>
</dbReference>
<feature type="compositionally biased region" description="Basic and acidic residues" evidence="8">
    <location>
        <begin position="525"/>
        <end position="535"/>
    </location>
</feature>
<dbReference type="Gene3D" id="3.90.190.10">
    <property type="entry name" value="Protein tyrosine phosphatase superfamily"/>
    <property type="match status" value="1"/>
</dbReference>
<feature type="region of interest" description="Disordered" evidence="8">
    <location>
        <begin position="578"/>
        <end position="702"/>
    </location>
</feature>
<dbReference type="Proteomes" id="UP000824890">
    <property type="component" value="Unassembled WGS sequence"/>
</dbReference>
<dbReference type="InterPro" id="IPR036291">
    <property type="entry name" value="NAD(P)-bd_dom_sf"/>
</dbReference>
<evidence type="ECO:0000259" key="10">
    <source>
        <dbReference type="PROSITE" id="PS51444"/>
    </source>
</evidence>
<reference evidence="11 12" key="1">
    <citation type="submission" date="2021-05" db="EMBL/GenBank/DDBJ databases">
        <title>Genome Assembly of Synthetic Allotetraploid Brassica napus Reveals Homoeologous Exchanges between Subgenomes.</title>
        <authorList>
            <person name="Davis J.T."/>
        </authorList>
    </citation>
    <scope>NUCLEOTIDE SEQUENCE [LARGE SCALE GENOMIC DNA]</scope>
    <source>
        <strain evidence="12">cv. Da-Ae</strain>
        <tissue evidence="11">Seedling</tissue>
    </source>
</reference>
<evidence type="ECO:0000256" key="1">
    <source>
        <dbReference type="ARBA" id="ARBA00004229"/>
    </source>
</evidence>
<dbReference type="SUPFAM" id="SSF49562">
    <property type="entry name" value="C2 domain (Calcium/lipid-binding domain, CaLB)"/>
    <property type="match status" value="1"/>
</dbReference>
<dbReference type="InterPro" id="IPR002347">
    <property type="entry name" value="SDR_fam"/>
</dbReference>
<dbReference type="SUPFAM" id="SSF101447">
    <property type="entry name" value="Formin homology 2 domain (FH2 domain)"/>
    <property type="match status" value="1"/>
</dbReference>
<dbReference type="SUPFAM" id="SSF51735">
    <property type="entry name" value="NAD(P)-binding Rossmann-fold domains"/>
    <property type="match status" value="1"/>
</dbReference>
<keyword evidence="3" id="KW-0150">Chloroplast</keyword>
<feature type="compositionally biased region" description="Low complexity" evidence="8">
    <location>
        <begin position="597"/>
        <end position="607"/>
    </location>
</feature>
<feature type="region of interest" description="Disordered" evidence="8">
    <location>
        <begin position="497"/>
        <end position="545"/>
    </location>
</feature>
<comment type="subcellular location">
    <subcellularLocation>
        <location evidence="1">Plastid</location>
        <location evidence="1">Chloroplast</location>
    </subcellularLocation>
</comment>
<keyword evidence="5" id="KW-0378">Hydrolase</keyword>
<dbReference type="Gene3D" id="1.20.58.2220">
    <property type="entry name" value="Formin, FH2 domain"/>
    <property type="match status" value="1"/>
</dbReference>
<evidence type="ECO:0000313" key="11">
    <source>
        <dbReference type="EMBL" id="KAH0865691.1"/>
    </source>
</evidence>
<dbReference type="SMART" id="SM00498">
    <property type="entry name" value="FH2"/>
    <property type="match status" value="1"/>
</dbReference>
<dbReference type="Gene3D" id="2.60.40.1110">
    <property type="match status" value="1"/>
</dbReference>
<name>A0ABQ7YER4_BRANA</name>
<dbReference type="PRINTS" id="PR00081">
    <property type="entry name" value="GDHRDH"/>
</dbReference>